<dbReference type="SMART" id="SM00868">
    <property type="entry name" value="zf-AD"/>
    <property type="match status" value="1"/>
</dbReference>
<dbReference type="GO" id="GO:0008270">
    <property type="term" value="F:zinc ion binding"/>
    <property type="evidence" value="ECO:0007669"/>
    <property type="project" value="UniProtKB-UniRule"/>
</dbReference>
<dbReference type="SUPFAM" id="SSF57667">
    <property type="entry name" value="beta-beta-alpha zinc fingers"/>
    <property type="match status" value="5"/>
</dbReference>
<protein>
    <submittedName>
        <fullName evidence="13">Uncharacterized protein</fullName>
    </submittedName>
</protein>
<organism evidence="13 14">
    <name type="scientific">Aphidius gifuensis</name>
    <name type="common">Parasitoid wasp</name>
    <dbReference type="NCBI Taxonomy" id="684658"/>
    <lineage>
        <taxon>Eukaryota</taxon>
        <taxon>Metazoa</taxon>
        <taxon>Ecdysozoa</taxon>
        <taxon>Arthropoda</taxon>
        <taxon>Hexapoda</taxon>
        <taxon>Insecta</taxon>
        <taxon>Pterygota</taxon>
        <taxon>Neoptera</taxon>
        <taxon>Endopterygota</taxon>
        <taxon>Hymenoptera</taxon>
        <taxon>Apocrita</taxon>
        <taxon>Ichneumonoidea</taxon>
        <taxon>Braconidae</taxon>
        <taxon>Aphidiinae</taxon>
        <taxon>Aphidius</taxon>
    </lineage>
</organism>
<feature type="binding site" evidence="8">
    <location>
        <position position="10"/>
    </location>
    <ligand>
        <name>Zn(2+)</name>
        <dbReference type="ChEBI" id="CHEBI:29105"/>
    </ligand>
</feature>
<feature type="domain" description="C2H2-type" evidence="11">
    <location>
        <begin position="651"/>
        <end position="678"/>
    </location>
</feature>
<feature type="domain" description="C2H2-type" evidence="11">
    <location>
        <begin position="736"/>
        <end position="763"/>
    </location>
</feature>
<dbReference type="Gene3D" id="3.40.1800.20">
    <property type="match status" value="1"/>
</dbReference>
<feature type="binding site" evidence="8">
    <location>
        <position position="56"/>
    </location>
    <ligand>
        <name>Zn(2+)</name>
        <dbReference type="ChEBI" id="CHEBI:29105"/>
    </ligand>
</feature>
<feature type="domain" description="C2H2-type" evidence="11">
    <location>
        <begin position="679"/>
        <end position="702"/>
    </location>
</feature>
<dbReference type="GO" id="GO:0000785">
    <property type="term" value="C:chromatin"/>
    <property type="evidence" value="ECO:0007669"/>
    <property type="project" value="UniProtKB-ARBA"/>
</dbReference>
<feature type="domain" description="C2H2-type" evidence="11">
    <location>
        <begin position="273"/>
        <end position="300"/>
    </location>
</feature>
<dbReference type="SMART" id="SM00355">
    <property type="entry name" value="ZnF_C2H2"/>
    <property type="match status" value="11"/>
</dbReference>
<dbReference type="Pfam" id="PF07776">
    <property type="entry name" value="zf-AD"/>
    <property type="match status" value="1"/>
</dbReference>
<dbReference type="InterPro" id="IPR012934">
    <property type="entry name" value="Znf_AD"/>
</dbReference>
<evidence type="ECO:0000256" key="7">
    <source>
        <dbReference type="PROSITE-ProRule" id="PRU00042"/>
    </source>
</evidence>
<dbReference type="PROSITE" id="PS51915">
    <property type="entry name" value="ZAD"/>
    <property type="match status" value="1"/>
</dbReference>
<gene>
    <name evidence="13" type="ORF">HCN44_002747</name>
</gene>
<feature type="binding site" evidence="8">
    <location>
        <position position="59"/>
    </location>
    <ligand>
        <name>Zn(2+)</name>
        <dbReference type="ChEBI" id="CHEBI:29105"/>
    </ligand>
</feature>
<dbReference type="PROSITE" id="PS50157">
    <property type="entry name" value="ZINC_FINGER_C2H2_2"/>
    <property type="match status" value="9"/>
</dbReference>
<feature type="domain" description="C2H2-type" evidence="11">
    <location>
        <begin position="585"/>
        <end position="613"/>
    </location>
</feature>
<dbReference type="GO" id="GO:0005634">
    <property type="term" value="C:nucleus"/>
    <property type="evidence" value="ECO:0007669"/>
    <property type="project" value="UniProtKB-SubCell"/>
</dbReference>
<sequence>MSSIDYLDLCRLCLVKESAFVPIFDGEGDGRQIFLKIAACLPVKVTRDDKLPKKICNECVQKIELFYQFCNTTTNAEKQLLEWIGGVDLNDKQTYVSAVINQDQSSNNRLDGNVMQQTNEQHQNNIDMNMMESIGLEMPMMIQQNQTQMTINYTNNTNAQSMQSNTAAQQQNNSKNMDDSDDDHCGGDDDMGQNEELSVKEEIHDSNRTIEPAFVNVSIPCEEAGPSGLQQKSGDIPDGQFLAGQSTDGDPKSGLSEMPGIEGFIDMKPILPRSCDKCDILFSSKKDLIDHKVRHKMDDEQSNTTKFYNTYVIATVPSSPNNIQILLPKSDVLNKLIKIENLKTESITDNEQENESIKVLEDEQEVLVEEEINEEVVEEEKEDEGVILAQLSSDEFPYDEVNKESNEETMNEDDSFEDVYDDNINLEIANKEIVYDEEEDVYDDNINIEIANKEIGPDENIIIYQIEDDIDFKDETIDNSNNIESDELLSLEFDEDLQADNDDTTSSIEQSKNKDKKTNKKTIYQCDTCDFECEKKTTLYSHVSRKHRHANDNIYSCTDCDFTSLKKASLASHLKKHTKDEIQIFACSVCNYRTNKKTTLYSHIRHKHDPKQLLKLQQLYACPEDNCNYRNRSKHELKVHIARKHNDEYNFPCDQCDKKYKVKGDLTNHVRFDHIEKPVICEVCGKTCRNSHSLFVHQKFAHFKASFECNICKRRMVTQENLDEHMFRQHEHREHAQCPQCSKIFNKASVLKIHMRIHSGERPYACKLCEKKFVRRTALRQHALTHTDFKPYVCDVVVNGVVCGKSFTQKPGLTCHRKTHPGDHPAAPPVFISQFLTDVLDD</sequence>
<proteinExistence type="predicted"/>
<dbReference type="Pfam" id="PF00096">
    <property type="entry name" value="zf-C2H2"/>
    <property type="match status" value="4"/>
</dbReference>
<evidence type="ECO:0000256" key="10">
    <source>
        <dbReference type="SAM" id="MobiDB-lite"/>
    </source>
</evidence>
<keyword evidence="14" id="KW-1185">Reference proteome</keyword>
<feature type="region of interest" description="Disordered" evidence="10">
    <location>
        <begin position="221"/>
        <end position="252"/>
    </location>
</feature>
<feature type="domain" description="C2H2-type" evidence="11">
    <location>
        <begin position="707"/>
        <end position="735"/>
    </location>
</feature>
<evidence type="ECO:0000259" key="12">
    <source>
        <dbReference type="PROSITE" id="PS51915"/>
    </source>
</evidence>
<name>A0A834XPU1_APHGI</name>
<evidence type="ECO:0000256" key="8">
    <source>
        <dbReference type="PROSITE-ProRule" id="PRU01263"/>
    </source>
</evidence>
<evidence type="ECO:0000256" key="1">
    <source>
        <dbReference type="ARBA" id="ARBA00004123"/>
    </source>
</evidence>
<dbReference type="FunFam" id="3.30.160.60:FF:000744">
    <property type="entry name" value="zinc finger E-box-binding homeobox 1"/>
    <property type="match status" value="1"/>
</dbReference>
<dbReference type="OrthoDB" id="6077919at2759"/>
<feature type="domain" description="C2H2-type" evidence="11">
    <location>
        <begin position="792"/>
        <end position="825"/>
    </location>
</feature>
<feature type="coiled-coil region" evidence="9">
    <location>
        <begin position="350"/>
        <end position="380"/>
    </location>
</feature>
<dbReference type="PANTHER" id="PTHR24379">
    <property type="entry name" value="KRAB AND ZINC FINGER DOMAIN-CONTAINING"/>
    <property type="match status" value="1"/>
</dbReference>
<evidence type="ECO:0000256" key="3">
    <source>
        <dbReference type="ARBA" id="ARBA00022737"/>
    </source>
</evidence>
<dbReference type="GO" id="GO:0043565">
    <property type="term" value="F:sequence-specific DNA binding"/>
    <property type="evidence" value="ECO:0007669"/>
    <property type="project" value="UniProtKB-ARBA"/>
</dbReference>
<evidence type="ECO:0000256" key="2">
    <source>
        <dbReference type="ARBA" id="ARBA00022723"/>
    </source>
</evidence>
<evidence type="ECO:0000313" key="14">
    <source>
        <dbReference type="Proteomes" id="UP000639338"/>
    </source>
</evidence>
<feature type="compositionally biased region" description="Low complexity" evidence="10">
    <location>
        <begin position="161"/>
        <end position="175"/>
    </location>
</feature>
<evidence type="ECO:0000256" key="9">
    <source>
        <dbReference type="SAM" id="Coils"/>
    </source>
</evidence>
<evidence type="ECO:0000259" key="11">
    <source>
        <dbReference type="PROSITE" id="PS50157"/>
    </source>
</evidence>
<feature type="region of interest" description="Disordered" evidence="10">
    <location>
        <begin position="161"/>
        <end position="193"/>
    </location>
</feature>
<evidence type="ECO:0000313" key="13">
    <source>
        <dbReference type="EMBL" id="KAF7991185.1"/>
    </source>
</evidence>
<comment type="caution">
    <text evidence="13">The sequence shown here is derived from an EMBL/GenBank/DDBJ whole genome shotgun (WGS) entry which is preliminary data.</text>
</comment>
<reference evidence="13 14" key="1">
    <citation type="submission" date="2020-08" db="EMBL/GenBank/DDBJ databases">
        <title>Aphidius gifuensis genome sequencing and assembly.</title>
        <authorList>
            <person name="Du Z."/>
        </authorList>
    </citation>
    <scope>NUCLEOTIDE SEQUENCE [LARGE SCALE GENOMIC DNA]</scope>
    <source>
        <strain evidence="13">YNYX2018</strain>
        <tissue evidence="13">Adults</tissue>
    </source>
</reference>
<evidence type="ECO:0000256" key="4">
    <source>
        <dbReference type="ARBA" id="ARBA00022771"/>
    </source>
</evidence>
<dbReference type="GO" id="GO:0040029">
    <property type="term" value="P:epigenetic regulation of gene expression"/>
    <property type="evidence" value="ECO:0007669"/>
    <property type="project" value="UniProtKB-ARBA"/>
</dbReference>
<dbReference type="PANTHER" id="PTHR24379:SF121">
    <property type="entry name" value="C2H2-TYPE DOMAIN-CONTAINING PROTEIN"/>
    <property type="match status" value="1"/>
</dbReference>
<comment type="subcellular location">
    <subcellularLocation>
        <location evidence="1">Nucleus</location>
    </subcellularLocation>
</comment>
<feature type="domain" description="C2H2-type" evidence="11">
    <location>
        <begin position="764"/>
        <end position="791"/>
    </location>
</feature>
<dbReference type="InterPro" id="IPR036236">
    <property type="entry name" value="Znf_C2H2_sf"/>
</dbReference>
<evidence type="ECO:0000256" key="6">
    <source>
        <dbReference type="ARBA" id="ARBA00023242"/>
    </source>
</evidence>
<evidence type="ECO:0000256" key="5">
    <source>
        <dbReference type="ARBA" id="ARBA00022833"/>
    </source>
</evidence>
<feature type="domain" description="C2H2-type" evidence="11">
    <location>
        <begin position="555"/>
        <end position="582"/>
    </location>
</feature>
<feature type="binding site" evidence="8">
    <location>
        <position position="13"/>
    </location>
    <ligand>
        <name>Zn(2+)</name>
        <dbReference type="ChEBI" id="CHEBI:29105"/>
    </ligand>
</feature>
<keyword evidence="4 7" id="KW-0863">Zinc-finger</keyword>
<dbReference type="Proteomes" id="UP000639338">
    <property type="component" value="Unassembled WGS sequence"/>
</dbReference>
<feature type="domain" description="ZAD" evidence="12">
    <location>
        <begin position="8"/>
        <end position="83"/>
    </location>
</feature>
<dbReference type="SUPFAM" id="SSF57716">
    <property type="entry name" value="Glucocorticoid receptor-like (DNA-binding domain)"/>
    <property type="match status" value="1"/>
</dbReference>
<keyword evidence="3" id="KW-0677">Repeat</keyword>
<dbReference type="InterPro" id="IPR013087">
    <property type="entry name" value="Znf_C2H2_type"/>
</dbReference>
<dbReference type="EMBL" id="JACMRX010000004">
    <property type="protein sequence ID" value="KAF7991185.1"/>
    <property type="molecule type" value="Genomic_DNA"/>
</dbReference>
<accession>A0A834XPU1</accession>
<dbReference type="Gene3D" id="3.30.160.60">
    <property type="entry name" value="Classic Zinc Finger"/>
    <property type="match status" value="6"/>
</dbReference>
<dbReference type="GO" id="GO:0003682">
    <property type="term" value="F:chromatin binding"/>
    <property type="evidence" value="ECO:0007669"/>
    <property type="project" value="UniProtKB-ARBA"/>
</dbReference>
<keyword evidence="9" id="KW-0175">Coiled coil</keyword>
<dbReference type="FunFam" id="3.30.160.60:FF:000690">
    <property type="entry name" value="Zinc finger protein 354C"/>
    <property type="match status" value="1"/>
</dbReference>
<dbReference type="PROSITE" id="PS00028">
    <property type="entry name" value="ZINC_FINGER_C2H2_1"/>
    <property type="match status" value="7"/>
</dbReference>
<keyword evidence="5 8" id="KW-0862">Zinc</keyword>
<keyword evidence="6" id="KW-0539">Nucleus</keyword>
<dbReference type="AlphaFoldDB" id="A0A834XPU1"/>
<keyword evidence="2 8" id="KW-0479">Metal-binding</keyword>